<proteinExistence type="predicted"/>
<reference evidence="1 2" key="1">
    <citation type="journal article" date="2019" name="Sci. Rep.">
        <title>Orb-weaving spider Araneus ventricosus genome elucidates the spidroin gene catalogue.</title>
        <authorList>
            <person name="Kono N."/>
            <person name="Nakamura H."/>
            <person name="Ohtoshi R."/>
            <person name="Moran D.A.P."/>
            <person name="Shinohara A."/>
            <person name="Yoshida Y."/>
            <person name="Fujiwara M."/>
            <person name="Mori M."/>
            <person name="Tomita M."/>
            <person name="Arakawa K."/>
        </authorList>
    </citation>
    <scope>NUCLEOTIDE SEQUENCE [LARGE SCALE GENOMIC DNA]</scope>
</reference>
<dbReference type="AlphaFoldDB" id="A0A4Y2A412"/>
<protein>
    <submittedName>
        <fullName evidence="1">Uncharacterized protein</fullName>
    </submittedName>
</protein>
<dbReference type="Proteomes" id="UP000499080">
    <property type="component" value="Unassembled WGS sequence"/>
</dbReference>
<evidence type="ECO:0000313" key="2">
    <source>
        <dbReference type="Proteomes" id="UP000499080"/>
    </source>
</evidence>
<evidence type="ECO:0000313" key="1">
    <source>
        <dbReference type="EMBL" id="GBL74277.1"/>
    </source>
</evidence>
<name>A0A4Y2A412_ARAVE</name>
<comment type="caution">
    <text evidence="1">The sequence shown here is derived from an EMBL/GenBank/DDBJ whole genome shotgun (WGS) entry which is preliminary data.</text>
</comment>
<accession>A0A4Y2A412</accession>
<sequence>MKLILNRSLATVCGPVTCNELPLRHLFRTWIKPQLGKPDWRNKKIIGRMREAICSFIHDNRKHLCEVTNKKDLSTDQLLTYMEICEVINCDIQKSVEDKSWKSLPLKVAQNREQILRFNVDQKIHPRLYYINDIHTKSMRLCVQGQRTDHNL</sequence>
<dbReference type="EMBL" id="BGPR01000005">
    <property type="protein sequence ID" value="GBL74277.1"/>
    <property type="molecule type" value="Genomic_DNA"/>
</dbReference>
<keyword evidence="2" id="KW-1185">Reference proteome</keyword>
<gene>
    <name evidence="1" type="ORF">AVEN_235274_1</name>
</gene>
<organism evidence="1 2">
    <name type="scientific">Araneus ventricosus</name>
    <name type="common">Orbweaver spider</name>
    <name type="synonym">Epeira ventricosa</name>
    <dbReference type="NCBI Taxonomy" id="182803"/>
    <lineage>
        <taxon>Eukaryota</taxon>
        <taxon>Metazoa</taxon>
        <taxon>Ecdysozoa</taxon>
        <taxon>Arthropoda</taxon>
        <taxon>Chelicerata</taxon>
        <taxon>Arachnida</taxon>
        <taxon>Araneae</taxon>
        <taxon>Araneomorphae</taxon>
        <taxon>Entelegynae</taxon>
        <taxon>Araneoidea</taxon>
        <taxon>Araneidae</taxon>
        <taxon>Araneus</taxon>
    </lineage>
</organism>